<name>A0A1R3J1H6_COCAP</name>
<dbReference type="InterPro" id="IPR046848">
    <property type="entry name" value="E_motif"/>
</dbReference>
<dbReference type="PANTHER" id="PTHR47926">
    <property type="entry name" value="PENTATRICOPEPTIDE REPEAT-CONTAINING PROTEIN"/>
    <property type="match status" value="1"/>
</dbReference>
<comment type="caution">
    <text evidence="3">The sequence shown here is derived from an EMBL/GenBank/DDBJ whole genome shotgun (WGS) entry which is preliminary data.</text>
</comment>
<dbReference type="EMBL" id="AWWV01008946">
    <property type="protein sequence ID" value="OMO88685.1"/>
    <property type="molecule type" value="Genomic_DNA"/>
</dbReference>
<feature type="repeat" description="PPR" evidence="2">
    <location>
        <begin position="178"/>
        <end position="212"/>
    </location>
</feature>
<dbReference type="OrthoDB" id="597215at2759"/>
<dbReference type="NCBIfam" id="TIGR00756">
    <property type="entry name" value="PPR"/>
    <property type="match status" value="4"/>
</dbReference>
<reference evidence="3 4" key="1">
    <citation type="submission" date="2013-09" db="EMBL/GenBank/DDBJ databases">
        <title>Corchorus capsularis genome sequencing.</title>
        <authorList>
            <person name="Alam M."/>
            <person name="Haque M.S."/>
            <person name="Islam M.S."/>
            <person name="Emdad E.M."/>
            <person name="Islam M.M."/>
            <person name="Ahmed B."/>
            <person name="Halim A."/>
            <person name="Hossen Q.M.M."/>
            <person name="Hossain M.Z."/>
            <person name="Ahmed R."/>
            <person name="Khan M.M."/>
            <person name="Islam R."/>
            <person name="Rashid M.M."/>
            <person name="Khan S.A."/>
            <person name="Rahman M.S."/>
            <person name="Alam M."/>
        </authorList>
    </citation>
    <scope>NUCLEOTIDE SEQUENCE [LARGE SCALE GENOMIC DNA]</scope>
    <source>
        <strain evidence="4">cv. CVL-1</strain>
        <tissue evidence="3">Whole seedling</tissue>
    </source>
</reference>
<evidence type="ECO:0008006" key="5">
    <source>
        <dbReference type="Google" id="ProtNLM"/>
    </source>
</evidence>
<dbReference type="Gramene" id="OMO88685">
    <property type="protein sequence ID" value="OMO88685"/>
    <property type="gene ID" value="CCACVL1_08262"/>
</dbReference>
<evidence type="ECO:0000313" key="4">
    <source>
        <dbReference type="Proteomes" id="UP000188268"/>
    </source>
</evidence>
<feature type="repeat" description="PPR" evidence="2">
    <location>
        <begin position="73"/>
        <end position="108"/>
    </location>
</feature>
<dbReference type="InterPro" id="IPR011990">
    <property type="entry name" value="TPR-like_helical_dom_sf"/>
</dbReference>
<dbReference type="STRING" id="210143.A0A1R3J1H6"/>
<dbReference type="Gene3D" id="1.25.40.10">
    <property type="entry name" value="Tetratricopeptide repeat domain"/>
    <property type="match status" value="4"/>
</dbReference>
<dbReference type="InterPro" id="IPR002885">
    <property type="entry name" value="PPR_rpt"/>
</dbReference>
<proteinExistence type="predicted"/>
<accession>A0A1R3J1H6</accession>
<gene>
    <name evidence="3" type="ORF">CCACVL1_08262</name>
</gene>
<dbReference type="Pfam" id="PF01535">
    <property type="entry name" value="PPR"/>
    <property type="match status" value="4"/>
</dbReference>
<dbReference type="GO" id="GO:0009451">
    <property type="term" value="P:RNA modification"/>
    <property type="evidence" value="ECO:0007669"/>
    <property type="project" value="InterPro"/>
</dbReference>
<dbReference type="SUPFAM" id="SSF48452">
    <property type="entry name" value="TPR-like"/>
    <property type="match status" value="1"/>
</dbReference>
<feature type="repeat" description="PPR" evidence="2">
    <location>
        <begin position="310"/>
        <end position="344"/>
    </location>
</feature>
<dbReference type="OMA" id="NHFIYPH"/>
<evidence type="ECO:0000313" key="3">
    <source>
        <dbReference type="EMBL" id="OMO88685.1"/>
    </source>
</evidence>
<sequence>MSGWEQLKMHQFFLGIVEKCNHLNHLKQLQSFLITQGQSQTQLYIFKLVRFCTLKIFDFCYARLLFDHLRAPNVFLYTALITAYASHPNHHSSAFALYRQMLCKGKPKPNHFIYPHVLKSAPGVLESDNGTKLVHTHILKSGFGQYPVIQTALVDSYSRTGSSIGIARDLFDEMSEKNVVSWTAMVHGYMRVGDVGKAVSLFDKMPNRDAPSWNAVIGGCTQNGLFSEAISFFRKMVMVGNWPNQVTVVCGLSACGQSGMFQLGKSIHGYIFRNGIIDDCLVANALIDMYGKCGSLEKARRIFEMSSKKNSTSWNSIINCFALHGQSDKAISLFEKMIECNGEDIRPDAVTFISVLNACTHGGLVEKGRAYFELMTNIYNIEPRIQHYGCLIDLLGRAGKFEQALEVISEMKMEPDEVVWGSLLNGCKIYGRTDLAEFAVKKLIEIDPDNGGYGIMLANLYGELGKWDEVRKVRMKLKEQNAYKTPGCSWIEVDNQVHQFYSVDTKHPRTGEIYNILESMVVLAKAHQNLALFAA</sequence>
<evidence type="ECO:0000256" key="1">
    <source>
        <dbReference type="ARBA" id="ARBA00022737"/>
    </source>
</evidence>
<dbReference type="GO" id="GO:0003723">
    <property type="term" value="F:RNA binding"/>
    <property type="evidence" value="ECO:0007669"/>
    <property type="project" value="InterPro"/>
</dbReference>
<keyword evidence="4" id="KW-1185">Reference proteome</keyword>
<dbReference type="PANTHER" id="PTHR47926:SF453">
    <property type="entry name" value="PENTATRICOPEPTIDE REPEAT (PPR) SUPERFAMILY PROTEIN"/>
    <property type="match status" value="1"/>
</dbReference>
<dbReference type="Pfam" id="PF13041">
    <property type="entry name" value="PPR_2"/>
    <property type="match status" value="1"/>
</dbReference>
<dbReference type="PROSITE" id="PS51375">
    <property type="entry name" value="PPR"/>
    <property type="match status" value="3"/>
</dbReference>
<organism evidence="3 4">
    <name type="scientific">Corchorus capsularis</name>
    <name type="common">Jute</name>
    <dbReference type="NCBI Taxonomy" id="210143"/>
    <lineage>
        <taxon>Eukaryota</taxon>
        <taxon>Viridiplantae</taxon>
        <taxon>Streptophyta</taxon>
        <taxon>Embryophyta</taxon>
        <taxon>Tracheophyta</taxon>
        <taxon>Spermatophyta</taxon>
        <taxon>Magnoliopsida</taxon>
        <taxon>eudicotyledons</taxon>
        <taxon>Gunneridae</taxon>
        <taxon>Pentapetalae</taxon>
        <taxon>rosids</taxon>
        <taxon>malvids</taxon>
        <taxon>Malvales</taxon>
        <taxon>Malvaceae</taxon>
        <taxon>Grewioideae</taxon>
        <taxon>Apeibeae</taxon>
        <taxon>Corchorus</taxon>
    </lineage>
</organism>
<dbReference type="FunFam" id="1.25.40.10:FF:001636">
    <property type="entry name" value="Pentatricopeptide repeat-containing protein At2g20540"/>
    <property type="match status" value="1"/>
</dbReference>
<keyword evidence="1" id="KW-0677">Repeat</keyword>
<dbReference type="InterPro" id="IPR046960">
    <property type="entry name" value="PPR_At4g14850-like_plant"/>
</dbReference>
<dbReference type="FunFam" id="1.25.40.10:FF:002166">
    <property type="entry name" value="Pentatricopeptide (PPR) repeat-containing protein-like"/>
    <property type="match status" value="1"/>
</dbReference>
<protein>
    <recommendedName>
        <fullName evidence="5">Pentatricopeptide repeat-containing protein</fullName>
    </recommendedName>
</protein>
<evidence type="ECO:0000256" key="2">
    <source>
        <dbReference type="PROSITE-ProRule" id="PRU00708"/>
    </source>
</evidence>
<dbReference type="Proteomes" id="UP000188268">
    <property type="component" value="Unassembled WGS sequence"/>
</dbReference>
<dbReference type="AlphaFoldDB" id="A0A1R3J1H6"/>
<dbReference type="Pfam" id="PF20431">
    <property type="entry name" value="E_motif"/>
    <property type="match status" value="1"/>
</dbReference>